<dbReference type="PROSITE" id="PS51257">
    <property type="entry name" value="PROKAR_LIPOPROTEIN"/>
    <property type="match status" value="1"/>
</dbReference>
<dbReference type="EMBL" id="MCFL01000122">
    <property type="protein sequence ID" value="ORZ29886.1"/>
    <property type="molecule type" value="Genomic_DNA"/>
</dbReference>
<name>A0A1Y2H5N4_9FUNG</name>
<organism evidence="1 2">
    <name type="scientific">Catenaria anguillulae PL171</name>
    <dbReference type="NCBI Taxonomy" id="765915"/>
    <lineage>
        <taxon>Eukaryota</taxon>
        <taxon>Fungi</taxon>
        <taxon>Fungi incertae sedis</taxon>
        <taxon>Blastocladiomycota</taxon>
        <taxon>Blastocladiomycetes</taxon>
        <taxon>Blastocladiales</taxon>
        <taxon>Catenariaceae</taxon>
        <taxon>Catenaria</taxon>
    </lineage>
</organism>
<comment type="caution">
    <text evidence="1">The sequence shown here is derived from an EMBL/GenBank/DDBJ whole genome shotgun (WGS) entry which is preliminary data.</text>
</comment>
<proteinExistence type="predicted"/>
<evidence type="ECO:0000313" key="2">
    <source>
        <dbReference type="Proteomes" id="UP000193411"/>
    </source>
</evidence>
<dbReference type="Proteomes" id="UP000193411">
    <property type="component" value="Unassembled WGS sequence"/>
</dbReference>
<gene>
    <name evidence="1" type="ORF">BCR44DRAFT_1447463</name>
</gene>
<keyword evidence="2" id="KW-1185">Reference proteome</keyword>
<dbReference type="AlphaFoldDB" id="A0A1Y2H5N4"/>
<protein>
    <submittedName>
        <fullName evidence="1">Uncharacterized protein</fullName>
    </submittedName>
</protein>
<reference evidence="1 2" key="1">
    <citation type="submission" date="2016-07" db="EMBL/GenBank/DDBJ databases">
        <title>Pervasive Adenine N6-methylation of Active Genes in Fungi.</title>
        <authorList>
            <consortium name="DOE Joint Genome Institute"/>
            <person name="Mondo S.J."/>
            <person name="Dannebaum R.O."/>
            <person name="Kuo R.C."/>
            <person name="Labutti K."/>
            <person name="Haridas S."/>
            <person name="Kuo A."/>
            <person name="Salamov A."/>
            <person name="Ahrendt S.R."/>
            <person name="Lipzen A."/>
            <person name="Sullivan W."/>
            <person name="Andreopoulos W.B."/>
            <person name="Clum A."/>
            <person name="Lindquist E."/>
            <person name="Daum C."/>
            <person name="Ramamoorthy G.K."/>
            <person name="Gryganskyi A."/>
            <person name="Culley D."/>
            <person name="Magnuson J.K."/>
            <person name="James T.Y."/>
            <person name="O'Malley M.A."/>
            <person name="Stajich J.E."/>
            <person name="Spatafora J.W."/>
            <person name="Visel A."/>
            <person name="Grigoriev I.V."/>
        </authorList>
    </citation>
    <scope>NUCLEOTIDE SEQUENCE [LARGE SCALE GENOMIC DNA]</scope>
    <source>
        <strain evidence="1 2">PL171</strain>
    </source>
</reference>
<sequence>MRLGGWKNKATREKKKTCNNMYIGIASGGCDWRMGGVQEQLNLQNGAWIGNKAREA</sequence>
<accession>A0A1Y2H5N4</accession>
<evidence type="ECO:0000313" key="1">
    <source>
        <dbReference type="EMBL" id="ORZ29886.1"/>
    </source>
</evidence>